<keyword evidence="2" id="KW-1185">Reference proteome</keyword>
<gene>
    <name evidence="1" type="ORF">CspeluHIS016_0201850</name>
</gene>
<sequence length="142" mass="15159">MGHPYTTSLGECLENLEIEGVDYEDLTPILDGGGGGWVPANTLNRLGKYLLVMRGRLNVVCGGVFAQALGVPLSLRSQGATEWVHQRMREVGAVGPDGGGEVGAQAVARFAMFFDEEWTGHPLVMAKPLPVYPGADRHAGRV</sequence>
<evidence type="ECO:0000313" key="1">
    <source>
        <dbReference type="EMBL" id="GMK55129.1"/>
    </source>
</evidence>
<organism evidence="1 2">
    <name type="scientific">Cutaneotrichosporon spelunceum</name>
    <dbReference type="NCBI Taxonomy" id="1672016"/>
    <lineage>
        <taxon>Eukaryota</taxon>
        <taxon>Fungi</taxon>
        <taxon>Dikarya</taxon>
        <taxon>Basidiomycota</taxon>
        <taxon>Agaricomycotina</taxon>
        <taxon>Tremellomycetes</taxon>
        <taxon>Trichosporonales</taxon>
        <taxon>Trichosporonaceae</taxon>
        <taxon>Cutaneotrichosporon</taxon>
    </lineage>
</organism>
<comment type="caution">
    <text evidence="1">The sequence shown here is derived from an EMBL/GenBank/DDBJ whole genome shotgun (WGS) entry which is preliminary data.</text>
</comment>
<evidence type="ECO:0000313" key="2">
    <source>
        <dbReference type="Proteomes" id="UP001222932"/>
    </source>
</evidence>
<name>A0AAD3TR51_9TREE</name>
<reference evidence="1" key="2">
    <citation type="submission" date="2023-06" db="EMBL/GenBank/DDBJ databases">
        <authorList>
            <person name="Kobayashi Y."/>
            <person name="Kayamori A."/>
            <person name="Aoki K."/>
            <person name="Shiwa Y."/>
            <person name="Fujita N."/>
            <person name="Sugita T."/>
            <person name="Iwasaki W."/>
            <person name="Tanaka N."/>
            <person name="Takashima M."/>
        </authorList>
    </citation>
    <scope>NUCLEOTIDE SEQUENCE</scope>
    <source>
        <strain evidence="1">HIS016</strain>
    </source>
</reference>
<protein>
    <submittedName>
        <fullName evidence="1">Uncharacterized protein</fullName>
    </submittedName>
</protein>
<accession>A0AAD3TR51</accession>
<dbReference type="AlphaFoldDB" id="A0AAD3TR51"/>
<dbReference type="Proteomes" id="UP001222932">
    <property type="component" value="Unassembled WGS sequence"/>
</dbReference>
<proteinExistence type="predicted"/>
<dbReference type="EMBL" id="BTCM01000002">
    <property type="protein sequence ID" value="GMK55129.1"/>
    <property type="molecule type" value="Genomic_DNA"/>
</dbReference>
<reference evidence="1" key="1">
    <citation type="journal article" date="2023" name="BMC Genomics">
        <title>Chromosome-level genome assemblies of Cutaneotrichosporon spp. (Trichosporonales, Basidiomycota) reveal imbalanced evolution between nucleotide sequences and chromosome synteny.</title>
        <authorList>
            <person name="Kobayashi Y."/>
            <person name="Kayamori A."/>
            <person name="Aoki K."/>
            <person name="Shiwa Y."/>
            <person name="Matsutani M."/>
            <person name="Fujita N."/>
            <person name="Sugita T."/>
            <person name="Iwasaki W."/>
            <person name="Tanaka N."/>
            <person name="Takashima M."/>
        </authorList>
    </citation>
    <scope>NUCLEOTIDE SEQUENCE</scope>
    <source>
        <strain evidence="1">HIS016</strain>
    </source>
</reference>